<dbReference type="GO" id="GO:0005829">
    <property type="term" value="C:cytosol"/>
    <property type="evidence" value="ECO:0007669"/>
    <property type="project" value="TreeGrafter"/>
</dbReference>
<dbReference type="EMBL" id="BMZS01000012">
    <property type="protein sequence ID" value="GHD60563.1"/>
    <property type="molecule type" value="Genomic_DNA"/>
</dbReference>
<dbReference type="AlphaFoldDB" id="A0A918XW15"/>
<dbReference type="Pfam" id="PF00248">
    <property type="entry name" value="Aldo_ket_red"/>
    <property type="match status" value="1"/>
</dbReference>
<dbReference type="InterPro" id="IPR020471">
    <property type="entry name" value="AKR"/>
</dbReference>
<dbReference type="RefSeq" id="WP_189994202.1">
    <property type="nucleotide sequence ID" value="NZ_BMZS01000012.1"/>
</dbReference>
<sequence>MAIDLFRHPRTGLSLSRLGFGGAPLGNLNRRLDDAEAVAAVTAAIDAGASLLDTSPLYGQGLSAARIGTALRRTGRDRVVLSTKVGRILEPARGDAGLGGSGRARYVDALPFVPRFDYSYDGAMRSLEQSLLLLGTDRVDIVLIHDVDGWTHGAEAVDARFAEAMDGAYPALERLRSEGVIRAIGVGLNEAAMAARFARAGDIDAVLLAGRYSLLEQGALDDFLPLADDKGIAVLMGGVFNSGVLATGPVEGALYNYRPAPPDILERVGRIEAVCRRHGTPLAVAAARFPLGHPAVASVVLGMVTPAEVARNVAAFDTAVPAALWSELVAEGLLRPDAPIPG</sequence>
<proteinExistence type="predicted"/>
<dbReference type="Proteomes" id="UP000630353">
    <property type="component" value="Unassembled WGS sequence"/>
</dbReference>
<dbReference type="PANTHER" id="PTHR42686">
    <property type="entry name" value="GH17980P-RELATED"/>
    <property type="match status" value="1"/>
</dbReference>
<feature type="domain" description="NADP-dependent oxidoreductase" evidence="1">
    <location>
        <begin position="17"/>
        <end position="325"/>
    </location>
</feature>
<dbReference type="GO" id="GO:0016491">
    <property type="term" value="F:oxidoreductase activity"/>
    <property type="evidence" value="ECO:0007669"/>
    <property type="project" value="InterPro"/>
</dbReference>
<reference evidence="2" key="1">
    <citation type="journal article" date="2014" name="Int. J. Syst. Evol. Microbiol.">
        <title>Complete genome sequence of Corynebacterium casei LMG S-19264T (=DSM 44701T), isolated from a smear-ripened cheese.</title>
        <authorList>
            <consortium name="US DOE Joint Genome Institute (JGI-PGF)"/>
            <person name="Walter F."/>
            <person name="Albersmeier A."/>
            <person name="Kalinowski J."/>
            <person name="Ruckert C."/>
        </authorList>
    </citation>
    <scope>NUCLEOTIDE SEQUENCE</scope>
    <source>
        <strain evidence="2">KCTC 42651</strain>
    </source>
</reference>
<dbReference type="Gene3D" id="3.20.20.100">
    <property type="entry name" value="NADP-dependent oxidoreductase domain"/>
    <property type="match status" value="1"/>
</dbReference>
<evidence type="ECO:0000313" key="3">
    <source>
        <dbReference type="Proteomes" id="UP000630353"/>
    </source>
</evidence>
<comment type="caution">
    <text evidence="2">The sequence shown here is derived from an EMBL/GenBank/DDBJ whole genome shotgun (WGS) entry which is preliminary data.</text>
</comment>
<accession>A0A918XW15</accession>
<keyword evidence="3" id="KW-1185">Reference proteome</keyword>
<name>A0A918XW15_9PROT</name>
<dbReference type="PANTHER" id="PTHR42686:SF1">
    <property type="entry name" value="GH17980P-RELATED"/>
    <property type="match status" value="1"/>
</dbReference>
<evidence type="ECO:0000313" key="2">
    <source>
        <dbReference type="EMBL" id="GHD60563.1"/>
    </source>
</evidence>
<reference evidence="2" key="2">
    <citation type="submission" date="2020-09" db="EMBL/GenBank/DDBJ databases">
        <authorList>
            <person name="Sun Q."/>
            <person name="Kim S."/>
        </authorList>
    </citation>
    <scope>NUCLEOTIDE SEQUENCE</scope>
    <source>
        <strain evidence="2">KCTC 42651</strain>
    </source>
</reference>
<dbReference type="SUPFAM" id="SSF51430">
    <property type="entry name" value="NAD(P)-linked oxidoreductase"/>
    <property type="match status" value="1"/>
</dbReference>
<dbReference type="InterPro" id="IPR023210">
    <property type="entry name" value="NADP_OxRdtase_dom"/>
</dbReference>
<protein>
    <submittedName>
        <fullName evidence="2">Oxidoreductase</fullName>
    </submittedName>
</protein>
<gene>
    <name evidence="2" type="ORF">GCM10017083_46610</name>
</gene>
<organism evidence="2 3">
    <name type="scientific">Thalassobaculum fulvum</name>
    <dbReference type="NCBI Taxonomy" id="1633335"/>
    <lineage>
        <taxon>Bacteria</taxon>
        <taxon>Pseudomonadati</taxon>
        <taxon>Pseudomonadota</taxon>
        <taxon>Alphaproteobacteria</taxon>
        <taxon>Rhodospirillales</taxon>
        <taxon>Thalassobaculaceae</taxon>
        <taxon>Thalassobaculum</taxon>
    </lineage>
</organism>
<dbReference type="InterPro" id="IPR036812">
    <property type="entry name" value="NAD(P)_OxRdtase_dom_sf"/>
</dbReference>
<evidence type="ECO:0000259" key="1">
    <source>
        <dbReference type="Pfam" id="PF00248"/>
    </source>
</evidence>